<sequence>MTVVEFAGMGGGGGDDSVG</sequence>
<accession>A0A392T2B1</accession>
<dbReference type="EMBL" id="LXQA010479355">
    <property type="protein sequence ID" value="MCI54445.1"/>
    <property type="molecule type" value="Genomic_DNA"/>
</dbReference>
<comment type="caution">
    <text evidence="1">The sequence shown here is derived from an EMBL/GenBank/DDBJ whole genome shotgun (WGS) entry which is preliminary data.</text>
</comment>
<evidence type="ECO:0000313" key="2">
    <source>
        <dbReference type="Proteomes" id="UP000265520"/>
    </source>
</evidence>
<evidence type="ECO:0000313" key="1">
    <source>
        <dbReference type="EMBL" id="MCI54445.1"/>
    </source>
</evidence>
<protein>
    <submittedName>
        <fullName evidence="1">Uncharacterized protein</fullName>
    </submittedName>
</protein>
<proteinExistence type="predicted"/>
<reference evidence="1 2" key="1">
    <citation type="journal article" date="2018" name="Front. Plant Sci.">
        <title>Red Clover (Trifolium pratense) and Zigzag Clover (T. medium) - A Picture of Genomic Similarities and Differences.</title>
        <authorList>
            <person name="Dluhosova J."/>
            <person name="Istvanek J."/>
            <person name="Nedelnik J."/>
            <person name="Repkova J."/>
        </authorList>
    </citation>
    <scope>NUCLEOTIDE SEQUENCE [LARGE SCALE GENOMIC DNA]</scope>
    <source>
        <strain evidence="2">cv. 10/8</strain>
        <tissue evidence="1">Leaf</tissue>
    </source>
</reference>
<dbReference type="AlphaFoldDB" id="A0A392T2B1"/>
<organism evidence="1 2">
    <name type="scientific">Trifolium medium</name>
    <dbReference type="NCBI Taxonomy" id="97028"/>
    <lineage>
        <taxon>Eukaryota</taxon>
        <taxon>Viridiplantae</taxon>
        <taxon>Streptophyta</taxon>
        <taxon>Embryophyta</taxon>
        <taxon>Tracheophyta</taxon>
        <taxon>Spermatophyta</taxon>
        <taxon>Magnoliopsida</taxon>
        <taxon>eudicotyledons</taxon>
        <taxon>Gunneridae</taxon>
        <taxon>Pentapetalae</taxon>
        <taxon>rosids</taxon>
        <taxon>fabids</taxon>
        <taxon>Fabales</taxon>
        <taxon>Fabaceae</taxon>
        <taxon>Papilionoideae</taxon>
        <taxon>50 kb inversion clade</taxon>
        <taxon>NPAAA clade</taxon>
        <taxon>Hologalegina</taxon>
        <taxon>IRL clade</taxon>
        <taxon>Trifolieae</taxon>
        <taxon>Trifolium</taxon>
    </lineage>
</organism>
<dbReference type="Proteomes" id="UP000265520">
    <property type="component" value="Unassembled WGS sequence"/>
</dbReference>
<feature type="non-terminal residue" evidence="1">
    <location>
        <position position="19"/>
    </location>
</feature>
<name>A0A392T2B1_9FABA</name>
<keyword evidence="2" id="KW-1185">Reference proteome</keyword>